<evidence type="ECO:0000259" key="3">
    <source>
        <dbReference type="PROSITE" id="PS01031"/>
    </source>
</evidence>
<dbReference type="InterPro" id="IPR031107">
    <property type="entry name" value="Small_HSP"/>
</dbReference>
<evidence type="ECO:0000256" key="1">
    <source>
        <dbReference type="PROSITE-ProRule" id="PRU00285"/>
    </source>
</evidence>
<dbReference type="PROSITE" id="PS01031">
    <property type="entry name" value="SHSP"/>
    <property type="match status" value="1"/>
</dbReference>
<gene>
    <name evidence="4" type="ORF">SAMN04487995_3278</name>
</gene>
<dbReference type="AlphaFoldDB" id="A0A1H6WG63"/>
<dbReference type="Proteomes" id="UP000199532">
    <property type="component" value="Unassembled WGS sequence"/>
</dbReference>
<protein>
    <submittedName>
        <fullName evidence="4">HSP20 family protein</fullName>
    </submittedName>
</protein>
<comment type="similarity">
    <text evidence="1 2">Belongs to the small heat shock protein (HSP20) family.</text>
</comment>
<dbReference type="InterPro" id="IPR002068">
    <property type="entry name" value="A-crystallin/Hsp20_dom"/>
</dbReference>
<feature type="domain" description="SHSP" evidence="3">
    <location>
        <begin position="30"/>
        <end position="143"/>
    </location>
</feature>
<accession>A0A1H6WG63</accession>
<keyword evidence="5" id="KW-1185">Reference proteome</keyword>
<evidence type="ECO:0000313" key="5">
    <source>
        <dbReference type="Proteomes" id="UP000199532"/>
    </source>
</evidence>
<dbReference type="SUPFAM" id="SSF49764">
    <property type="entry name" value="HSP20-like chaperones"/>
    <property type="match status" value="1"/>
</dbReference>
<dbReference type="Pfam" id="PF00011">
    <property type="entry name" value="HSP20"/>
    <property type="match status" value="1"/>
</dbReference>
<dbReference type="Gene3D" id="2.60.40.790">
    <property type="match status" value="1"/>
</dbReference>
<sequence length="143" mass="16207">MSTLVKTHFANPKLYNGFFGKEALNEFFAPAYAGSIPAVNVVESKEGFRIEVAAPGLQKSDFKLNLEKNQLTISAQKEQKEEETTEKYSRREFRYGSFQRTFNLPNSVNGEKIAATYADGILNIELPKREEAKEKPLREIEIA</sequence>
<dbReference type="OrthoDB" id="9814487at2"/>
<dbReference type="STRING" id="408657.SAMN04487995_3278"/>
<dbReference type="EMBL" id="FNXY01000005">
    <property type="protein sequence ID" value="SEJ11325.1"/>
    <property type="molecule type" value="Genomic_DNA"/>
</dbReference>
<dbReference type="RefSeq" id="WP_090336877.1">
    <property type="nucleotide sequence ID" value="NZ_FNXY01000005.1"/>
</dbReference>
<evidence type="ECO:0000313" key="4">
    <source>
        <dbReference type="EMBL" id="SEJ11325.1"/>
    </source>
</evidence>
<dbReference type="CDD" id="cd06464">
    <property type="entry name" value="ACD_sHsps-like"/>
    <property type="match status" value="1"/>
</dbReference>
<evidence type="ECO:0000256" key="2">
    <source>
        <dbReference type="RuleBase" id="RU003616"/>
    </source>
</evidence>
<organism evidence="4 5">
    <name type="scientific">Dyadobacter koreensis</name>
    <dbReference type="NCBI Taxonomy" id="408657"/>
    <lineage>
        <taxon>Bacteria</taxon>
        <taxon>Pseudomonadati</taxon>
        <taxon>Bacteroidota</taxon>
        <taxon>Cytophagia</taxon>
        <taxon>Cytophagales</taxon>
        <taxon>Spirosomataceae</taxon>
        <taxon>Dyadobacter</taxon>
    </lineage>
</organism>
<dbReference type="InterPro" id="IPR008978">
    <property type="entry name" value="HSP20-like_chaperone"/>
</dbReference>
<reference evidence="4 5" key="1">
    <citation type="submission" date="2016-10" db="EMBL/GenBank/DDBJ databases">
        <authorList>
            <person name="de Groot N.N."/>
        </authorList>
    </citation>
    <scope>NUCLEOTIDE SEQUENCE [LARGE SCALE GENOMIC DNA]</scope>
    <source>
        <strain evidence="4 5">DSM 19938</strain>
    </source>
</reference>
<proteinExistence type="inferred from homology"/>
<name>A0A1H6WG63_9BACT</name>
<dbReference type="PANTHER" id="PTHR11527">
    <property type="entry name" value="HEAT-SHOCK PROTEIN 20 FAMILY MEMBER"/>
    <property type="match status" value="1"/>
</dbReference>